<dbReference type="InterPro" id="IPR042047">
    <property type="entry name" value="SleB_dom1"/>
</dbReference>
<feature type="domain" description="Cell wall hydrolase SleB" evidence="1">
    <location>
        <begin position="76"/>
        <end position="175"/>
    </location>
</feature>
<evidence type="ECO:0000313" key="3">
    <source>
        <dbReference type="Proteomes" id="UP000184447"/>
    </source>
</evidence>
<dbReference type="Gene3D" id="1.10.10.2520">
    <property type="entry name" value="Cell wall hydrolase SleB, domain 1"/>
    <property type="match status" value="1"/>
</dbReference>
<dbReference type="RefSeq" id="WP_073337779.1">
    <property type="nucleotide sequence ID" value="NZ_FQXM01000006.1"/>
</dbReference>
<name>A0A1M5TSM9_9CLOT</name>
<dbReference type="GO" id="GO:0016787">
    <property type="term" value="F:hydrolase activity"/>
    <property type="evidence" value="ECO:0007669"/>
    <property type="project" value="InterPro"/>
</dbReference>
<organism evidence="2 3">
    <name type="scientific">Clostridium grantii DSM 8605</name>
    <dbReference type="NCBI Taxonomy" id="1121316"/>
    <lineage>
        <taxon>Bacteria</taxon>
        <taxon>Bacillati</taxon>
        <taxon>Bacillota</taxon>
        <taxon>Clostridia</taxon>
        <taxon>Eubacteriales</taxon>
        <taxon>Clostridiaceae</taxon>
        <taxon>Clostridium</taxon>
    </lineage>
</organism>
<dbReference type="AlphaFoldDB" id="A0A1M5TSM9"/>
<gene>
    <name evidence="2" type="ORF">SAMN02745207_01474</name>
</gene>
<dbReference type="InterPro" id="IPR011105">
    <property type="entry name" value="Cell_wall_hydrolase_SleB"/>
</dbReference>
<dbReference type="EMBL" id="FQXM01000006">
    <property type="protein sequence ID" value="SHH53787.1"/>
    <property type="molecule type" value="Genomic_DNA"/>
</dbReference>
<keyword evidence="3" id="KW-1185">Reference proteome</keyword>
<dbReference type="Pfam" id="PF07486">
    <property type="entry name" value="Hydrolase_2"/>
    <property type="match status" value="1"/>
</dbReference>
<dbReference type="STRING" id="1121316.SAMN02745207_01474"/>
<evidence type="ECO:0000259" key="1">
    <source>
        <dbReference type="Pfam" id="PF07486"/>
    </source>
</evidence>
<accession>A0A1M5TSM9</accession>
<reference evidence="2 3" key="1">
    <citation type="submission" date="2016-11" db="EMBL/GenBank/DDBJ databases">
        <authorList>
            <person name="Jaros S."/>
            <person name="Januszkiewicz K."/>
            <person name="Wedrychowicz H."/>
        </authorList>
    </citation>
    <scope>NUCLEOTIDE SEQUENCE [LARGE SCALE GENOMIC DNA]</scope>
    <source>
        <strain evidence="2 3">DSM 8605</strain>
    </source>
</reference>
<protein>
    <submittedName>
        <fullName evidence="2">N-acetylmuramoyl-L-alanine amidase</fullName>
    </submittedName>
</protein>
<proteinExistence type="predicted"/>
<evidence type="ECO:0000313" key="2">
    <source>
        <dbReference type="EMBL" id="SHH53787.1"/>
    </source>
</evidence>
<dbReference type="OrthoDB" id="9785345at2"/>
<sequence length="178" mass="19958">MKPKRFIVWLVTLLSFFTVITPFSEATILYDSTTEDLYKDESKAITVFGNSGDNIMLSQSDIDLMAKVVFAESNLEPYDGKVGVASVILNRLKDSKFPNTIKEVILQKSAFSCVKNGDVSASTNDTCYRAVLDAIKGVDPTDKAMFFYNPKIATSKWMFNVKKINIKKIGQHVFFNVN</sequence>
<dbReference type="Proteomes" id="UP000184447">
    <property type="component" value="Unassembled WGS sequence"/>
</dbReference>
<dbReference type="Gene3D" id="6.20.240.60">
    <property type="match status" value="1"/>
</dbReference>